<gene>
    <name evidence="2" type="ORF">AOQ84DRAFT_376399</name>
</gene>
<feature type="region of interest" description="Disordered" evidence="1">
    <location>
        <begin position="1"/>
        <end position="33"/>
    </location>
</feature>
<evidence type="ECO:0000313" key="3">
    <source>
        <dbReference type="Proteomes" id="UP000250140"/>
    </source>
</evidence>
<dbReference type="Proteomes" id="UP000250140">
    <property type="component" value="Unassembled WGS sequence"/>
</dbReference>
<evidence type="ECO:0000256" key="1">
    <source>
        <dbReference type="SAM" id="MobiDB-lite"/>
    </source>
</evidence>
<proteinExistence type="predicted"/>
<keyword evidence="3" id="KW-1185">Reference proteome</keyword>
<dbReference type="EMBL" id="KV749586">
    <property type="protein sequence ID" value="OCL08787.1"/>
    <property type="molecule type" value="Genomic_DNA"/>
</dbReference>
<sequence>MERADYRQNQTRPTGQELEEERRVPNQAITAEETNVQMDEDGRRYVVYGVLKEHKGPTVEHKSDP</sequence>
<protein>
    <submittedName>
        <fullName evidence="2">Uncharacterized protein</fullName>
    </submittedName>
</protein>
<name>A0A8E2F1C6_9PEZI</name>
<organism evidence="2 3">
    <name type="scientific">Glonium stellatum</name>
    <dbReference type="NCBI Taxonomy" id="574774"/>
    <lineage>
        <taxon>Eukaryota</taxon>
        <taxon>Fungi</taxon>
        <taxon>Dikarya</taxon>
        <taxon>Ascomycota</taxon>
        <taxon>Pezizomycotina</taxon>
        <taxon>Dothideomycetes</taxon>
        <taxon>Pleosporomycetidae</taxon>
        <taxon>Gloniales</taxon>
        <taxon>Gloniaceae</taxon>
        <taxon>Glonium</taxon>
    </lineage>
</organism>
<accession>A0A8E2F1C6</accession>
<reference evidence="2 3" key="1">
    <citation type="journal article" date="2016" name="Nat. Commun.">
        <title>Ectomycorrhizal ecology is imprinted in the genome of the dominant symbiotic fungus Cenococcum geophilum.</title>
        <authorList>
            <consortium name="DOE Joint Genome Institute"/>
            <person name="Peter M."/>
            <person name="Kohler A."/>
            <person name="Ohm R.A."/>
            <person name="Kuo A."/>
            <person name="Krutzmann J."/>
            <person name="Morin E."/>
            <person name="Arend M."/>
            <person name="Barry K.W."/>
            <person name="Binder M."/>
            <person name="Choi C."/>
            <person name="Clum A."/>
            <person name="Copeland A."/>
            <person name="Grisel N."/>
            <person name="Haridas S."/>
            <person name="Kipfer T."/>
            <person name="LaButti K."/>
            <person name="Lindquist E."/>
            <person name="Lipzen A."/>
            <person name="Maire R."/>
            <person name="Meier B."/>
            <person name="Mihaltcheva S."/>
            <person name="Molinier V."/>
            <person name="Murat C."/>
            <person name="Poggeler S."/>
            <person name="Quandt C.A."/>
            <person name="Sperisen C."/>
            <person name="Tritt A."/>
            <person name="Tisserant E."/>
            <person name="Crous P.W."/>
            <person name="Henrissat B."/>
            <person name="Nehls U."/>
            <person name="Egli S."/>
            <person name="Spatafora J.W."/>
            <person name="Grigoriev I.V."/>
            <person name="Martin F.M."/>
        </authorList>
    </citation>
    <scope>NUCLEOTIDE SEQUENCE [LARGE SCALE GENOMIC DNA]</scope>
    <source>
        <strain evidence="2 3">CBS 207.34</strain>
    </source>
</reference>
<dbReference type="AlphaFoldDB" id="A0A8E2F1C6"/>
<evidence type="ECO:0000313" key="2">
    <source>
        <dbReference type="EMBL" id="OCL08787.1"/>
    </source>
</evidence>